<reference evidence="1 2" key="1">
    <citation type="submission" date="2024-10" db="EMBL/GenBank/DDBJ databases">
        <title>The Natural Products Discovery Center: Release of the First 8490 Sequenced Strains for Exploring Actinobacteria Biosynthetic Diversity.</title>
        <authorList>
            <person name="Kalkreuter E."/>
            <person name="Kautsar S.A."/>
            <person name="Yang D."/>
            <person name="Bader C.D."/>
            <person name="Teijaro C.N."/>
            <person name="Fluegel L."/>
            <person name="Davis C.M."/>
            <person name="Simpson J.R."/>
            <person name="Lauterbach L."/>
            <person name="Steele A.D."/>
            <person name="Gui C."/>
            <person name="Meng S."/>
            <person name="Li G."/>
            <person name="Viehrig K."/>
            <person name="Ye F."/>
            <person name="Su P."/>
            <person name="Kiefer A.F."/>
            <person name="Nichols A."/>
            <person name="Cepeda A.J."/>
            <person name="Yan W."/>
            <person name="Fan B."/>
            <person name="Jiang Y."/>
            <person name="Adhikari A."/>
            <person name="Zheng C.-J."/>
            <person name="Schuster L."/>
            <person name="Cowan T.M."/>
            <person name="Smanski M.J."/>
            <person name="Chevrette M.G."/>
            <person name="De Carvalho L.P.S."/>
            <person name="Shen B."/>
        </authorList>
    </citation>
    <scope>NUCLEOTIDE SEQUENCE [LARGE SCALE GENOMIC DNA]</scope>
    <source>
        <strain evidence="1 2">NPDC017990</strain>
    </source>
</reference>
<organism evidence="1 2">
    <name type="scientific">Streptomyces longisporoflavus</name>
    <dbReference type="NCBI Taxonomy" id="28044"/>
    <lineage>
        <taxon>Bacteria</taxon>
        <taxon>Bacillati</taxon>
        <taxon>Actinomycetota</taxon>
        <taxon>Actinomycetes</taxon>
        <taxon>Kitasatosporales</taxon>
        <taxon>Streptomycetaceae</taxon>
        <taxon>Streptomyces</taxon>
    </lineage>
</organism>
<accession>A0ABW7QJP6</accession>
<comment type="caution">
    <text evidence="1">The sequence shown here is derived from an EMBL/GenBank/DDBJ whole genome shotgun (WGS) entry which is preliminary data.</text>
</comment>
<evidence type="ECO:0000313" key="2">
    <source>
        <dbReference type="Proteomes" id="UP001610818"/>
    </source>
</evidence>
<dbReference type="Proteomes" id="UP001610818">
    <property type="component" value="Unassembled WGS sequence"/>
</dbReference>
<name>A0ABW7QJP6_9ACTN</name>
<evidence type="ECO:0000313" key="1">
    <source>
        <dbReference type="EMBL" id="MFH8544938.1"/>
    </source>
</evidence>
<dbReference type="EMBL" id="JBIRGQ010000002">
    <property type="protein sequence ID" value="MFH8544938.1"/>
    <property type="molecule type" value="Genomic_DNA"/>
</dbReference>
<sequence>MSEHARAVIDIEDIDPTPWVMVPPRSGLTAPWSVWADIRAWSQEVAEELWEDHELDPGPNGVDFVAGTLERCAEAFAPPGSDHWVFLHLDQPADLPLPVCVAVGPASGPREATLRALTEADDPRAVEPAVVHRVRAGKLGEGLSTFRYVPQEDSIHLLACVRYGWQVPEHEADVVVWAATGDVGHLLRAVDDLEQLARSLAIRCCTHSGGTAAARSRRA</sequence>
<proteinExistence type="predicted"/>
<gene>
    <name evidence="1" type="ORF">ACH4F9_08040</name>
</gene>
<keyword evidence="2" id="KW-1185">Reference proteome</keyword>
<dbReference type="RefSeq" id="WP_397709473.1">
    <property type="nucleotide sequence ID" value="NZ_JBIRGN010000002.1"/>
</dbReference>
<protein>
    <submittedName>
        <fullName evidence="1">Uncharacterized protein</fullName>
    </submittedName>
</protein>